<dbReference type="InterPro" id="IPR036259">
    <property type="entry name" value="MFS_trans_sf"/>
</dbReference>
<feature type="transmembrane region" description="Helical" evidence="8">
    <location>
        <begin position="364"/>
        <end position="385"/>
    </location>
</feature>
<comment type="similarity">
    <text evidence="2 8">Belongs to the major facilitator superfamily. Bcr/CmlA family.</text>
</comment>
<proteinExistence type="inferred from homology"/>
<evidence type="ECO:0000256" key="4">
    <source>
        <dbReference type="ARBA" id="ARBA00022475"/>
    </source>
</evidence>
<dbReference type="SUPFAM" id="SSF103473">
    <property type="entry name" value="MFS general substrate transporter"/>
    <property type="match status" value="1"/>
</dbReference>
<comment type="subcellular location">
    <subcellularLocation>
        <location evidence="8">Cell inner membrane</location>
        <topology evidence="8">Multi-pass membrane protein</topology>
    </subcellularLocation>
    <subcellularLocation>
        <location evidence="1">Cell membrane</location>
        <topology evidence="1">Multi-pass membrane protein</topology>
    </subcellularLocation>
</comment>
<evidence type="ECO:0000256" key="7">
    <source>
        <dbReference type="ARBA" id="ARBA00023136"/>
    </source>
</evidence>
<feature type="transmembrane region" description="Helical" evidence="8">
    <location>
        <begin position="95"/>
        <end position="116"/>
    </location>
</feature>
<dbReference type="CDD" id="cd17320">
    <property type="entry name" value="MFS_MdfA_MDR_like"/>
    <property type="match status" value="1"/>
</dbReference>
<organism evidence="10 11">
    <name type="scientific">Sneathiella litorea</name>
    <dbReference type="NCBI Taxonomy" id="2606216"/>
    <lineage>
        <taxon>Bacteria</taxon>
        <taxon>Pseudomonadati</taxon>
        <taxon>Pseudomonadota</taxon>
        <taxon>Alphaproteobacteria</taxon>
        <taxon>Sneathiellales</taxon>
        <taxon>Sneathiellaceae</taxon>
        <taxon>Sneathiella</taxon>
    </lineage>
</organism>
<evidence type="ECO:0000256" key="1">
    <source>
        <dbReference type="ARBA" id="ARBA00004651"/>
    </source>
</evidence>
<dbReference type="InterPro" id="IPR020846">
    <property type="entry name" value="MFS_dom"/>
</dbReference>
<dbReference type="GO" id="GO:0005886">
    <property type="term" value="C:plasma membrane"/>
    <property type="evidence" value="ECO:0007669"/>
    <property type="project" value="UniProtKB-SubCell"/>
</dbReference>
<evidence type="ECO:0000256" key="8">
    <source>
        <dbReference type="RuleBase" id="RU365088"/>
    </source>
</evidence>
<protein>
    <recommendedName>
        <fullName evidence="8">Bcr/CflA family efflux transporter</fullName>
    </recommendedName>
</protein>
<feature type="domain" description="Major facilitator superfamily (MFS) profile" evidence="9">
    <location>
        <begin position="1"/>
        <end position="389"/>
    </location>
</feature>
<evidence type="ECO:0000256" key="5">
    <source>
        <dbReference type="ARBA" id="ARBA00022692"/>
    </source>
</evidence>
<feature type="transmembrane region" description="Helical" evidence="8">
    <location>
        <begin position="128"/>
        <end position="152"/>
    </location>
</feature>
<feature type="transmembrane region" description="Helical" evidence="8">
    <location>
        <begin position="244"/>
        <end position="265"/>
    </location>
</feature>
<dbReference type="PANTHER" id="PTHR23502">
    <property type="entry name" value="MAJOR FACILITATOR SUPERFAMILY"/>
    <property type="match status" value="1"/>
</dbReference>
<keyword evidence="4" id="KW-1003">Cell membrane</keyword>
<dbReference type="Pfam" id="PF07690">
    <property type="entry name" value="MFS_1"/>
    <property type="match status" value="1"/>
</dbReference>
<evidence type="ECO:0000313" key="11">
    <source>
        <dbReference type="Proteomes" id="UP000476030"/>
    </source>
</evidence>
<comment type="caution">
    <text evidence="10">The sequence shown here is derived from an EMBL/GenBank/DDBJ whole genome shotgun (WGS) entry which is preliminary data.</text>
</comment>
<feature type="transmembrane region" description="Helical" evidence="8">
    <location>
        <begin position="42"/>
        <end position="59"/>
    </location>
</feature>
<dbReference type="Gene3D" id="1.20.1720.10">
    <property type="entry name" value="Multidrug resistance protein D"/>
    <property type="match status" value="1"/>
</dbReference>
<sequence>MLRTAAILGLLAAIGPFAVDMYLPAFPAIEKGLGTSVSSAQMTLTVYFIAFGIAQLFYGPFSDQVGRKPPLYLGLAIFAIGTIGCALSPTIEWLLVSRFIQGIGGAVVMVVPRAIIRDMYTGPQATRLMAMVMLVISVSPMLAPLAGSWLILIADWRAIFWVLFAAALIGIVITGYMQPETLEKHHRVPVNVRTLFRGCRILLTDPTFMGVTFIGGFGMASFFVFVANASFIYTGQFGLSATQFSLAFAVNAIGFFATSQLAAGLGEKFGMERVVSLAVLGFAGFSLLLVALTYAGFGSLLVTISFLFLANACLGFVIPTTMVIALDNHGDIAGLASSLGGTLQMLAGGLFIVVMGPFFDGTTFPMVVAIALCAIASTILTWRILPNTKSTQGERT</sequence>
<dbReference type="InterPro" id="IPR004812">
    <property type="entry name" value="Efflux_drug-R_Bcr/CmlA"/>
</dbReference>
<evidence type="ECO:0000256" key="6">
    <source>
        <dbReference type="ARBA" id="ARBA00022989"/>
    </source>
</evidence>
<keyword evidence="7 8" id="KW-0472">Membrane</keyword>
<gene>
    <name evidence="10" type="ORF">GQE98_13560</name>
</gene>
<keyword evidence="11" id="KW-1185">Reference proteome</keyword>
<feature type="transmembrane region" description="Helical" evidence="8">
    <location>
        <begin position="277"/>
        <end position="297"/>
    </location>
</feature>
<dbReference type="Proteomes" id="UP000476030">
    <property type="component" value="Unassembled WGS sequence"/>
</dbReference>
<evidence type="ECO:0000256" key="3">
    <source>
        <dbReference type="ARBA" id="ARBA00022448"/>
    </source>
</evidence>
<reference evidence="10 11" key="1">
    <citation type="submission" date="2019-12" db="EMBL/GenBank/DDBJ databases">
        <title>Snethiella sp. nov. sp. isolated from sea sand.</title>
        <authorList>
            <person name="Kim J."/>
            <person name="Jeong S.E."/>
            <person name="Jung H.S."/>
            <person name="Jeon C.O."/>
        </authorList>
    </citation>
    <scope>NUCLEOTIDE SEQUENCE [LARGE SCALE GENOMIC DNA]</scope>
    <source>
        <strain evidence="10 11">DP05</strain>
    </source>
</reference>
<keyword evidence="5 8" id="KW-0812">Transmembrane</keyword>
<accession>A0A6L8WB38</accession>
<dbReference type="GO" id="GO:1990961">
    <property type="term" value="P:xenobiotic detoxification by transmembrane export across the plasma membrane"/>
    <property type="evidence" value="ECO:0007669"/>
    <property type="project" value="InterPro"/>
</dbReference>
<comment type="caution">
    <text evidence="8">Lacks conserved residue(s) required for the propagation of feature annotation.</text>
</comment>
<dbReference type="PANTHER" id="PTHR23502:SF132">
    <property type="entry name" value="POLYAMINE TRANSPORTER 2-RELATED"/>
    <property type="match status" value="1"/>
</dbReference>
<dbReference type="PROSITE" id="PS50850">
    <property type="entry name" value="MFS"/>
    <property type="match status" value="1"/>
</dbReference>
<keyword evidence="6 8" id="KW-1133">Transmembrane helix</keyword>
<evidence type="ECO:0000259" key="9">
    <source>
        <dbReference type="PROSITE" id="PS50850"/>
    </source>
</evidence>
<feature type="transmembrane region" description="Helical" evidence="8">
    <location>
        <begin position="158"/>
        <end position="177"/>
    </location>
</feature>
<feature type="transmembrane region" description="Helical" evidence="8">
    <location>
        <begin position="71"/>
        <end position="89"/>
    </location>
</feature>
<keyword evidence="3 8" id="KW-0813">Transport</keyword>
<name>A0A6L8WB38_9PROT</name>
<keyword evidence="8" id="KW-0997">Cell inner membrane</keyword>
<dbReference type="AlphaFoldDB" id="A0A6L8WB38"/>
<dbReference type="InterPro" id="IPR011701">
    <property type="entry name" value="MFS"/>
</dbReference>
<dbReference type="NCBIfam" id="TIGR00710">
    <property type="entry name" value="efflux_Bcr_CflA"/>
    <property type="match status" value="1"/>
</dbReference>
<dbReference type="GO" id="GO:0042910">
    <property type="term" value="F:xenobiotic transmembrane transporter activity"/>
    <property type="evidence" value="ECO:0007669"/>
    <property type="project" value="InterPro"/>
</dbReference>
<dbReference type="EMBL" id="WTUW01000002">
    <property type="protein sequence ID" value="MZR31663.1"/>
    <property type="molecule type" value="Genomic_DNA"/>
</dbReference>
<evidence type="ECO:0000313" key="10">
    <source>
        <dbReference type="EMBL" id="MZR31663.1"/>
    </source>
</evidence>
<evidence type="ECO:0000256" key="2">
    <source>
        <dbReference type="ARBA" id="ARBA00006236"/>
    </source>
</evidence>
<feature type="transmembrane region" description="Helical" evidence="8">
    <location>
        <begin position="303"/>
        <end position="326"/>
    </location>
</feature>
<feature type="transmembrane region" description="Helical" evidence="8">
    <location>
        <begin position="207"/>
        <end position="232"/>
    </location>
</feature>
<feature type="transmembrane region" description="Helical" evidence="8">
    <location>
        <begin position="338"/>
        <end position="358"/>
    </location>
</feature>